<evidence type="ECO:0000259" key="8">
    <source>
        <dbReference type="Pfam" id="PF01625"/>
    </source>
</evidence>
<evidence type="ECO:0000256" key="6">
    <source>
        <dbReference type="ARBA" id="ARBA00047806"/>
    </source>
</evidence>
<dbReference type="PANTHER" id="PTHR42799:SF2">
    <property type="entry name" value="MITOCHONDRIAL PEPTIDE METHIONINE SULFOXIDE REDUCTASE"/>
    <property type="match status" value="1"/>
</dbReference>
<dbReference type="OrthoDB" id="77405at2759"/>
<evidence type="ECO:0000256" key="3">
    <source>
        <dbReference type="ARBA" id="ARBA00023002"/>
    </source>
</evidence>
<feature type="domain" description="Peptide methionine sulphoxide reductase MsrA" evidence="8">
    <location>
        <begin position="19"/>
        <end position="143"/>
    </location>
</feature>
<comment type="catalytic activity">
    <reaction evidence="6">
        <text>L-methionyl-[protein] + [thioredoxin]-disulfide + H2O = L-methionyl-(S)-S-oxide-[protein] + [thioredoxin]-dithiol</text>
        <dbReference type="Rhea" id="RHEA:14217"/>
        <dbReference type="Rhea" id="RHEA-COMP:10698"/>
        <dbReference type="Rhea" id="RHEA-COMP:10700"/>
        <dbReference type="Rhea" id="RHEA-COMP:12313"/>
        <dbReference type="Rhea" id="RHEA-COMP:12315"/>
        <dbReference type="ChEBI" id="CHEBI:15377"/>
        <dbReference type="ChEBI" id="CHEBI:16044"/>
        <dbReference type="ChEBI" id="CHEBI:29950"/>
        <dbReference type="ChEBI" id="CHEBI:44120"/>
        <dbReference type="ChEBI" id="CHEBI:50058"/>
        <dbReference type="EC" id="1.8.4.11"/>
    </reaction>
</comment>
<dbReference type="Gene3D" id="3.30.1060.10">
    <property type="entry name" value="Peptide methionine sulphoxide reductase MsrA"/>
    <property type="match status" value="1"/>
</dbReference>
<comment type="caution">
    <text evidence="9">The sequence shown here is derived from an EMBL/GenBank/DDBJ whole genome shotgun (WGS) entry which is preliminary data.</text>
</comment>
<dbReference type="AlphaFoldDB" id="A0A830HS96"/>
<evidence type="ECO:0000256" key="2">
    <source>
        <dbReference type="ARBA" id="ARBA00012502"/>
    </source>
</evidence>
<gene>
    <name evidence="9" type="ORF">PPROV_000907700</name>
</gene>
<dbReference type="Proteomes" id="UP000660262">
    <property type="component" value="Unassembled WGS sequence"/>
</dbReference>
<dbReference type="EC" id="1.8.4.11" evidence="2"/>
<evidence type="ECO:0000313" key="10">
    <source>
        <dbReference type="Proteomes" id="UP000660262"/>
    </source>
</evidence>
<reference evidence="9" key="1">
    <citation type="submission" date="2020-10" db="EMBL/GenBank/DDBJ databases">
        <title>Unveiling of a novel bifunctional photoreceptor, Dualchrome1, isolated from a cosmopolitan green alga.</title>
        <authorList>
            <person name="Suzuki S."/>
            <person name="Kawachi M."/>
        </authorList>
    </citation>
    <scope>NUCLEOTIDE SEQUENCE</scope>
    <source>
        <strain evidence="9">NIES 2893</strain>
    </source>
</reference>
<keyword evidence="3" id="KW-0560">Oxidoreductase</keyword>
<dbReference type="GO" id="GO:0005737">
    <property type="term" value="C:cytoplasm"/>
    <property type="evidence" value="ECO:0007669"/>
    <property type="project" value="TreeGrafter"/>
</dbReference>
<protein>
    <recommendedName>
        <fullName evidence="2">peptide-methionine (S)-S-oxide reductase</fullName>
        <ecNumber evidence="2">1.8.4.11</ecNumber>
    </recommendedName>
    <alternativeName>
        <fullName evidence="5">Peptide-methionine (S)-S-oxide reductase</fullName>
    </alternativeName>
    <alternativeName>
        <fullName evidence="4">Protein-methionine-S-oxide reductase</fullName>
    </alternativeName>
</protein>
<dbReference type="Pfam" id="PF01625">
    <property type="entry name" value="PMSR"/>
    <property type="match status" value="1"/>
</dbReference>
<dbReference type="GO" id="GO:0008113">
    <property type="term" value="F:peptide-methionine (S)-S-oxide reductase activity"/>
    <property type="evidence" value="ECO:0007669"/>
    <property type="project" value="UniProtKB-EC"/>
</dbReference>
<dbReference type="InterPro" id="IPR050162">
    <property type="entry name" value="MsrA_MetSO_reductase"/>
</dbReference>
<evidence type="ECO:0000256" key="4">
    <source>
        <dbReference type="ARBA" id="ARBA00030273"/>
    </source>
</evidence>
<comment type="catalytic activity">
    <reaction evidence="7">
        <text>[thioredoxin]-disulfide + L-methionine + H2O = L-methionine (S)-S-oxide + [thioredoxin]-dithiol</text>
        <dbReference type="Rhea" id="RHEA:19993"/>
        <dbReference type="Rhea" id="RHEA-COMP:10698"/>
        <dbReference type="Rhea" id="RHEA-COMP:10700"/>
        <dbReference type="ChEBI" id="CHEBI:15377"/>
        <dbReference type="ChEBI" id="CHEBI:29950"/>
        <dbReference type="ChEBI" id="CHEBI:50058"/>
        <dbReference type="ChEBI" id="CHEBI:57844"/>
        <dbReference type="ChEBI" id="CHEBI:58772"/>
        <dbReference type="EC" id="1.8.4.11"/>
    </reaction>
</comment>
<accession>A0A830HS96</accession>
<dbReference type="SUPFAM" id="SSF55068">
    <property type="entry name" value="Peptide methionine sulfoxide reductase"/>
    <property type="match status" value="1"/>
</dbReference>
<evidence type="ECO:0000256" key="5">
    <source>
        <dbReference type="ARBA" id="ARBA00030643"/>
    </source>
</evidence>
<evidence type="ECO:0000256" key="1">
    <source>
        <dbReference type="ARBA" id="ARBA00005591"/>
    </source>
</evidence>
<dbReference type="InterPro" id="IPR002569">
    <property type="entry name" value="Met_Sox_Rdtase_MsrA_dom"/>
</dbReference>
<evidence type="ECO:0000313" key="9">
    <source>
        <dbReference type="EMBL" id="GHP10346.1"/>
    </source>
</evidence>
<dbReference type="GO" id="GO:0034599">
    <property type="term" value="P:cellular response to oxidative stress"/>
    <property type="evidence" value="ECO:0007669"/>
    <property type="project" value="TreeGrafter"/>
</dbReference>
<proteinExistence type="inferred from homology"/>
<dbReference type="EMBL" id="BNJQ01000029">
    <property type="protein sequence ID" value="GHP10346.1"/>
    <property type="molecule type" value="Genomic_DNA"/>
</dbReference>
<organism evidence="9 10">
    <name type="scientific">Pycnococcus provasolii</name>
    <dbReference type="NCBI Taxonomy" id="41880"/>
    <lineage>
        <taxon>Eukaryota</taxon>
        <taxon>Viridiplantae</taxon>
        <taxon>Chlorophyta</taxon>
        <taxon>Pseudoscourfieldiophyceae</taxon>
        <taxon>Pseudoscourfieldiales</taxon>
        <taxon>Pycnococcaceae</taxon>
        <taxon>Pycnococcus</taxon>
    </lineage>
</organism>
<name>A0A830HS96_9CHLO</name>
<evidence type="ECO:0000256" key="7">
    <source>
        <dbReference type="ARBA" id="ARBA00048782"/>
    </source>
</evidence>
<comment type="similarity">
    <text evidence="1">Belongs to the MsrA Met sulfoxide reductase family.</text>
</comment>
<dbReference type="InterPro" id="IPR036509">
    <property type="entry name" value="Met_Sox_Rdtase_MsrA_sf"/>
</dbReference>
<keyword evidence="10" id="KW-1185">Reference proteome</keyword>
<sequence>MAGAPGVQDFSSDDGEKNDVAGVTSTEVGYAGGIPKATYASVCAGDGNTEVVKITYDPNVITYEEILQKAFEVSDTSARYTKQYASAVFPQTEQQKKVADLLVETKRSKTKRGVSTVVYDTEESNVYTRAEWYHQDYKTKNNLRIAGVLIAFVLDYAAALAPPDVASVLQVLRTSLAVAVVASMLPQIVPAFDKFFG</sequence>
<dbReference type="PANTHER" id="PTHR42799">
    <property type="entry name" value="MITOCHONDRIAL PEPTIDE METHIONINE SULFOXIDE REDUCTASE"/>
    <property type="match status" value="1"/>
</dbReference>